<keyword evidence="3 12" id="KW-0121">Carboxypeptidase</keyword>
<dbReference type="Pfam" id="PF18027">
    <property type="entry name" value="Pepdidase_M14_N"/>
    <property type="match status" value="1"/>
</dbReference>
<sequence>MQKGVKDKENRNSAMGPEICEVQQHPSKQNDGFLGSFLSKGLKTNQLVVNTDEKTLRPVARLKEPRDLFALPKDKDNDCSQQAPRWPVECQVIEERIIHIPYVPAVPEPLNAPTGNELKPRPVGEENGIVVFSYSPISAVNYEKPKAKKEDDESSDESDYSSDSRQDSTPPSRSTPMRLAGGGECAPGKLNSVSKMINNVDNRSTSASLDDNDDYYDDEYDTSGGYCGGSGEAKEKAIIKDLIEAKKKRYQEEAEVTPVGGGTARNSRAASRSEASKDASDIDDIWKNNTSEYKPASPRYVLSQFGKNVTKAVIDRIVDHEDLVPPSGSQKVSNQFAVGPVKLPKTNIARLEVAFERSACQDRSKSRLKKKMSSSRRRRESTSDEDSSSSSLGNEEDEEVDDSDSDAENTGSGIGLRRILGSYSARLAGGAEKCPCPGSGSVSDTETLVGDESRSRLAGSNGLHQQDVVCSRNRQAQSRSPLRSVPHTHAATVAAAAAALARGRNRDKDGCLGGKDEKNMGMGVGTTGTSSMGTRTSSPVRNNVFRLSKDQHILLNSMTSQETTGTLISSTSTNQTTTTTNSSQSFLCSDLPQAQFSRSAVGGARFMTNCHPMNPEEYDGLEFESRFESGNLAKAVQITPTYYELYLRPDLYTSRSKQWFYFRVRRTRRKMLYRFSIVNLVKSDSLYNDGMQPVMYSTLGAKEKSEGWRRCGDNICYYRNDDESASSSANEDDEDNSTYTLTFTIEFEHDDDTVFFAHSYPYTYSDLQDYLMEIQRHPVKSKFCKLRLLCRTLAGNNVYYLTVTAPSSNEENMRRKKSIVVSARVHPSETPASWMMKGLMDFITGDTTVAKRLRHKFIFKLVPMLNPDGVIVGNTRNSLTGKDLNRQYRTVIRETYPSIWYTKAMIRRLIEECGVAMYCDMHAHSRKHNIFIYGCENKRNPEKKLTEQVFPLMLHKNSADRFSFESCKFKIQRSKEGTGRIVVWMLGITNSYTIEASFGGSSLGSRKGTHFNTQDYEHMGRAFCETLLDYCDENPNKILNLLKQQDRLRSKIIERLMREGSSADEPLNIPLSDYSSDEGNCSSSSDNEGKHSITTSDLEGPCCAPTRAPPSSPEVIHEIRKARRTKVRNKPSKKRGEVVRTTLDLPTTDPGSDLHFSTDDEEHSPTSGHNGYGAVPPLRHTLLQSDLQRRYIEEIGDTVVQKPKASHMPPELIVTTPSKSGTPGGGKKLDVYKLTPRTAPELDTGIGMMQRQAGGTGTSARRTYSWHNLDQQEIPNGNGGGQGKANFYIGDTKPGIKTMAKPLPRRSVPSNFIPQRHGNVQTADDLQLKLSLKKKVWTGANGDADGRPLAWYKGHSITASQMANTTTTIRSAGGGAAGGGGAGAGAGAGGGGGGQNRNMFPSNGREQTAASGGIAMGVPPAFVGAPRRVRKLEQVDLFNACSQKLMMWQQQEEQRRSHPQQAQRLLKVEDHPQHSRDREQQPFKPMHVVRKSTGTTSQAKVIQALVAAESGGKVKRKSSSMMKIAETTQLVTRFARNRNSAGGSAAQQQQQQQPPQHMHHQHKRLLFKGQGGVGAMGSRMHSAGVMGNMQGNGGGRAPNKFKTGGLVITAVQQPTNMTGGGSRRMRNAAGLQAKGSNGALGSSTGQMQYQRSNASVQANKSATEISMDAVSLVRKVKTKLKKRKSRTLSTGAPK</sequence>
<reference evidence="12 14" key="3">
    <citation type="journal article" date="2002" name="Genome Biol.">
        <title>Annotation of the Drosophila melanogaster euchromatic genome: a systematic review.</title>
        <authorList>
            <person name="Misra S."/>
            <person name="Crosby M.A."/>
            <person name="Mungall C.J."/>
            <person name="Matthews B.B."/>
            <person name="Campbell K.S."/>
            <person name="Hradecky P."/>
            <person name="Huang Y."/>
            <person name="Kaminker J.S."/>
            <person name="Millburn G.H."/>
            <person name="Prochnik S.E."/>
            <person name="Smith C.D."/>
            <person name="Tupy J.L."/>
            <person name="Whitfied E.J."/>
            <person name="Bayraktaroglu L."/>
            <person name="Berman B.P."/>
            <person name="Bettencourt B.R."/>
            <person name="Celniker S.E."/>
            <person name="de Grey A.D."/>
            <person name="Drysdale R.A."/>
            <person name="Harris N.L."/>
            <person name="Richter J."/>
            <person name="Russo S."/>
            <person name="Schroeder A.J."/>
            <person name="Shu S.Q."/>
            <person name="Stapleton M."/>
            <person name="Yamada C."/>
            <person name="Ashburner M."/>
            <person name="Gelbart W.M."/>
            <person name="Rubin G.M."/>
            <person name="Lewis S.E."/>
        </authorList>
    </citation>
    <scope>GENOME REANNOTATION</scope>
    <source>
        <strain evidence="14">Berkeley</strain>
    </source>
</reference>
<dbReference type="GO" id="GO:0006508">
    <property type="term" value="P:proteolysis"/>
    <property type="evidence" value="ECO:0007669"/>
    <property type="project" value="UniProtKB-KW"/>
</dbReference>
<reference evidence="12 14" key="11">
    <citation type="journal article" date="2015" name="Genome Res.">
        <title>The Release 6 reference sequence of the Drosophila melanogaster genome.</title>
        <authorList>
            <person name="Hoskins R.A."/>
            <person name="Carlson J.W."/>
            <person name="Wan K.H."/>
            <person name="Park S."/>
            <person name="Mendez I."/>
            <person name="Galle S.E."/>
            <person name="Booth B.W."/>
            <person name="Pfeiffer B.D."/>
            <person name="George R.A."/>
            <person name="Svirskas R."/>
            <person name="Krzywinski M."/>
            <person name="Schein J."/>
            <person name="Accardo M.C."/>
            <person name="Damia E."/>
            <person name="Messina G."/>
            <person name="Mendez-Lago M."/>
            <person name="de Pablos B."/>
            <person name="Demakova O.V."/>
            <person name="Andreyeva E.N."/>
            <person name="Boldyreva L.V."/>
            <person name="Marra M."/>
            <person name="Carvalho A.B."/>
            <person name="Dimitri P."/>
            <person name="Villasante A."/>
            <person name="Zhimulev I.F."/>
            <person name="Rubin G.M."/>
            <person name="Karpen G.H."/>
            <person name="Celniker S.E."/>
        </authorList>
    </citation>
    <scope>NUCLEOTIDE SEQUENCE [LARGE SCALE GENOMIC DNA]</scope>
    <source>
        <strain evidence="14">Berkeley</strain>
    </source>
</reference>
<reference evidence="12 14" key="10">
    <citation type="journal article" date="2015" name="G3 (Bethesda)">
        <title>Gene Model Annotations for Drosophila melanogaster: The Rule-Benders.</title>
        <authorList>
            <consortium name="FlyBase Consortium"/>
            <person name="Crosby M.A."/>
            <person name="Gramates L.S."/>
            <person name="Dos Santos G."/>
            <person name="Matthews B.B."/>
            <person name="St Pierre S.E."/>
            <person name="Zhou P."/>
            <person name="Schroeder A.J."/>
            <person name="Falls K."/>
            <person name="Emmert D.B."/>
            <person name="Russo S.M."/>
            <person name="Gelbart W.M."/>
            <person name="null"/>
        </authorList>
    </citation>
    <scope>NUCLEOTIDE SEQUENCE [LARGE SCALE GENOMIC DNA]</scope>
    <source>
        <strain evidence="14">Berkeley</strain>
    </source>
</reference>
<reference evidence="12 14" key="9">
    <citation type="journal article" date="2015" name="G3 (Bethesda)">
        <title>Gene Model Annotations for Drosophila melanogaster: Impact of High-Throughput Data.</title>
        <authorList>
            <consortium name="FlyBase Consortium"/>
            <person name="Matthews B.B."/>
            <person name="Dos Santos G."/>
            <person name="Crosby M.A."/>
            <person name="Emmert D.B."/>
            <person name="St Pierre S.E."/>
            <person name="Gramates L.S."/>
            <person name="Zhou P."/>
            <person name="Schroeder A.J."/>
            <person name="Falls K."/>
            <person name="Strelets V."/>
            <person name="Russo S.M."/>
            <person name="Gelbart W.M."/>
            <person name="null"/>
        </authorList>
    </citation>
    <scope>NUCLEOTIDE SEQUENCE [LARGE SCALE GENOMIC DNA]</scope>
    <source>
        <strain evidence="14">Berkeley</strain>
    </source>
</reference>
<dbReference type="PROSITE" id="PS52035">
    <property type="entry name" value="PEPTIDASE_M14"/>
    <property type="match status" value="1"/>
</dbReference>
<evidence type="ECO:0000256" key="8">
    <source>
        <dbReference type="ARBA" id="ARBA00023049"/>
    </source>
</evidence>
<evidence type="ECO:0000256" key="4">
    <source>
        <dbReference type="ARBA" id="ARBA00022670"/>
    </source>
</evidence>
<evidence type="ECO:0000256" key="9">
    <source>
        <dbReference type="PROSITE-ProRule" id="PRU01379"/>
    </source>
</evidence>
<dbReference type="EC" id="3.4.17.-" evidence="12"/>
<comment type="similarity">
    <text evidence="2 9">Belongs to the peptidase M14 family.</text>
</comment>
<dbReference type="FlyBase" id="FBgn0265726">
    <property type="gene designation" value="Nna1"/>
</dbReference>
<keyword evidence="4" id="KW-0645">Protease</keyword>
<feature type="compositionally biased region" description="Basic and acidic residues" evidence="10">
    <location>
        <begin position="1"/>
        <end position="11"/>
    </location>
</feature>
<feature type="compositionally biased region" description="Acidic residues" evidence="10">
    <location>
        <begin position="394"/>
        <end position="407"/>
    </location>
</feature>
<evidence type="ECO:0000256" key="2">
    <source>
        <dbReference type="ARBA" id="ARBA00005988"/>
    </source>
</evidence>
<feature type="domain" description="Peptidase M14" evidence="11">
    <location>
        <begin position="760"/>
        <end position="1031"/>
    </location>
</feature>
<feature type="region of interest" description="Disordered" evidence="10">
    <location>
        <begin position="1"/>
        <end position="33"/>
    </location>
</feature>
<feature type="compositionally biased region" description="Polar residues" evidence="10">
    <location>
        <begin position="1396"/>
        <end position="1410"/>
    </location>
</feature>
<dbReference type="SMR" id="X2JK43"/>
<evidence type="ECO:0000313" key="14">
    <source>
        <dbReference type="Proteomes" id="UP000000803"/>
    </source>
</evidence>
<evidence type="ECO:0000256" key="3">
    <source>
        <dbReference type="ARBA" id="ARBA00022645"/>
    </source>
</evidence>
<comment type="cofactor">
    <cofactor evidence="1">
        <name>Zn(2+)</name>
        <dbReference type="ChEBI" id="CHEBI:29105"/>
    </cofactor>
</comment>
<feature type="compositionally biased region" description="Low complexity" evidence="10">
    <location>
        <begin position="264"/>
        <end position="273"/>
    </location>
</feature>
<feature type="compositionally biased region" description="Low complexity" evidence="10">
    <location>
        <begin position="1547"/>
        <end position="1556"/>
    </location>
</feature>
<feature type="compositionally biased region" description="Gly residues" evidence="10">
    <location>
        <begin position="1375"/>
        <end position="1395"/>
    </location>
</feature>
<reference evidence="12 14" key="8">
    <citation type="journal article" date="2007" name="Science">
        <title>Sequence finishing and mapping of Drosophila melanogaster heterochromatin.</title>
        <authorList>
            <person name="Hoskins R.A."/>
            <person name="Carlson J.W."/>
            <person name="Kennedy C."/>
            <person name="Acevedo D."/>
            <person name="Evans-Holm M."/>
            <person name="Frise E."/>
            <person name="Wan K.H."/>
            <person name="Park S."/>
            <person name="Mendez-Lago M."/>
            <person name="Rossi F."/>
            <person name="Villasante A."/>
            <person name="Dimitri P."/>
            <person name="Karpen G.H."/>
            <person name="Celniker S.E."/>
        </authorList>
    </citation>
    <scope>NUCLEOTIDE SEQUENCE [LARGE SCALE GENOMIC DNA]</scope>
    <source>
        <strain evidence="14">Berkeley</strain>
    </source>
</reference>
<dbReference type="FunFam" id="3.40.630.10:FF:000011">
    <property type="entry name" value="cytosolic carboxypeptidase 2 isoform X1"/>
    <property type="match status" value="1"/>
</dbReference>
<evidence type="ECO:0000256" key="6">
    <source>
        <dbReference type="ARBA" id="ARBA00022801"/>
    </source>
</evidence>
<dbReference type="OrthoDB" id="10253041at2759"/>
<dbReference type="InterPro" id="IPR050821">
    <property type="entry name" value="Cytosolic_carboxypeptidase"/>
</dbReference>
<dbReference type="Gene3D" id="2.60.40.3120">
    <property type="match status" value="1"/>
</dbReference>
<organism evidence="12 14">
    <name type="scientific">Drosophila melanogaster</name>
    <name type="common">Fruit fly</name>
    <dbReference type="NCBI Taxonomy" id="7227"/>
    <lineage>
        <taxon>Eukaryota</taxon>
        <taxon>Metazoa</taxon>
        <taxon>Ecdysozoa</taxon>
        <taxon>Arthropoda</taxon>
        <taxon>Hexapoda</taxon>
        <taxon>Insecta</taxon>
        <taxon>Pterygota</taxon>
        <taxon>Neoptera</taxon>
        <taxon>Endopterygota</taxon>
        <taxon>Diptera</taxon>
        <taxon>Brachycera</taxon>
        <taxon>Muscomorpha</taxon>
        <taxon>Ephydroidea</taxon>
        <taxon>Drosophilidae</taxon>
        <taxon>Drosophila</taxon>
        <taxon>Sophophora</taxon>
    </lineage>
</organism>
<reference evidence="12 14" key="2">
    <citation type="journal article" date="2002" name="Genome Biol.">
        <title>Finishing a whole-genome shotgun: release 3 of the Drosophila melanogaster euchromatic genome sequence.</title>
        <authorList>
            <person name="Celniker S.E."/>
            <person name="Wheeler D.A."/>
            <person name="Kronmiller B."/>
            <person name="Carlson J.W."/>
            <person name="Halpern A."/>
            <person name="Patel S."/>
            <person name="Adams M."/>
            <person name="Champe M."/>
            <person name="Dugan S.P."/>
            <person name="Frise E."/>
            <person name="Hodgson A."/>
            <person name="George R.A."/>
            <person name="Hoskins R.A."/>
            <person name="Laverty T."/>
            <person name="Muzny D.M."/>
            <person name="Nelson C.R."/>
            <person name="Pacleb J.M."/>
            <person name="Park S."/>
            <person name="Pfeiffer B.D."/>
            <person name="Richards S."/>
            <person name="Sodergren E.J."/>
            <person name="Svirskas R."/>
            <person name="Tabor P.E."/>
            <person name="Wan K."/>
            <person name="Stapleton M."/>
            <person name="Sutton G.G."/>
            <person name="Venter C."/>
            <person name="Weinstock G."/>
            <person name="Scherer S.E."/>
            <person name="Myers E.W."/>
            <person name="Gibbs R.A."/>
            <person name="Rubin G.M."/>
        </authorList>
    </citation>
    <scope>NUCLEOTIDE SEQUENCE [LARGE SCALE GENOMIC DNA]</scope>
    <source>
        <strain evidence="14">Berkeley</strain>
    </source>
</reference>
<evidence type="ECO:0000313" key="12">
    <source>
        <dbReference type="EMBL" id="AHN59697.1"/>
    </source>
</evidence>
<reference evidence="12 14" key="7">
    <citation type="journal article" date="2007" name="Science">
        <title>The Release 5.1 annotation of Drosophila melanogaster heterochromatin.</title>
        <authorList>
            <person name="Smith C.D."/>
            <person name="Shu S."/>
            <person name="Mungall C.J."/>
            <person name="Karpen G.H."/>
        </authorList>
    </citation>
    <scope>NUCLEOTIDE SEQUENCE [LARGE SCALE GENOMIC DNA]</scope>
    <source>
        <strain evidence="14">Berkeley</strain>
    </source>
</reference>
<dbReference type="EMBL" id="AE014298">
    <property type="protein sequence ID" value="AHN59697.1"/>
    <property type="molecule type" value="Genomic_DNA"/>
</dbReference>
<evidence type="ECO:0000259" key="11">
    <source>
        <dbReference type="PROSITE" id="PS52035"/>
    </source>
</evidence>
<reference evidence="12 14" key="4">
    <citation type="journal article" date="2002" name="Genome Biol.">
        <title>The transposable elements of the Drosophila melanogaster euchromatin: a genomics perspective.</title>
        <authorList>
            <person name="Kaminker J.S."/>
            <person name="Bergman C.M."/>
            <person name="Kronmiller B."/>
            <person name="Carlson J."/>
            <person name="Svirskas R."/>
            <person name="Patel S."/>
            <person name="Frise E."/>
            <person name="Wheeler D.A."/>
            <person name="Lewis S.E."/>
            <person name="Rubin G.M."/>
            <person name="Ashburner M."/>
            <person name="Celniker S.E."/>
        </authorList>
    </citation>
    <scope>NUCLEOTIDE SEQUENCE [LARGE SCALE GENOMIC DNA]</scope>
    <source>
        <strain evidence="14">Berkeley</strain>
    </source>
</reference>
<gene>
    <name evidence="12 13" type="primary">Nna1</name>
    <name evidence="12" type="synonym">CG11428</name>
    <name evidence="12" type="synonym">CG32627</name>
    <name evidence="12" type="synonym">CG32628</name>
    <name evidence="12" type="synonym">Dmel\CG44533</name>
    <name evidence="12" type="synonym">NnaD</name>
    <name evidence="12" type="synonym">Nnad</name>
    <name evidence="12 13" type="ORF">CG44533</name>
    <name evidence="12" type="ORF">Dmel_CG44533</name>
</gene>
<dbReference type="GeneID" id="32329"/>
<feature type="compositionally biased region" description="Basic and acidic residues" evidence="10">
    <location>
        <begin position="274"/>
        <end position="286"/>
    </location>
</feature>
<keyword evidence="14" id="KW-1185">Reference proteome</keyword>
<evidence type="ECO:0000256" key="1">
    <source>
        <dbReference type="ARBA" id="ARBA00001947"/>
    </source>
</evidence>
<dbReference type="RefSeq" id="NP_001285227.1">
    <property type="nucleotide sequence ID" value="NM_001298298.1"/>
</dbReference>
<dbReference type="VEuPathDB" id="VectorBase:FBgn0265726"/>
<feature type="region of interest" description="Disordered" evidence="10">
    <location>
        <begin position="250"/>
        <end position="293"/>
    </location>
</feature>
<feature type="compositionally biased region" description="Low complexity" evidence="10">
    <location>
        <begin position="1072"/>
        <end position="1086"/>
    </location>
</feature>
<dbReference type="GO" id="GO:0004181">
    <property type="term" value="F:metallocarboxypeptidase activity"/>
    <property type="evidence" value="ECO:0007669"/>
    <property type="project" value="InterPro"/>
</dbReference>
<feature type="region of interest" description="Disordered" evidence="10">
    <location>
        <begin position="1538"/>
        <end position="1562"/>
    </location>
</feature>
<dbReference type="SUPFAM" id="SSF53187">
    <property type="entry name" value="Zn-dependent exopeptidases"/>
    <property type="match status" value="1"/>
</dbReference>
<dbReference type="Proteomes" id="UP000000803">
    <property type="component" value="Chromosome X"/>
</dbReference>
<dbReference type="CDD" id="cd06907">
    <property type="entry name" value="M14_AGBL2-3_like"/>
    <property type="match status" value="1"/>
</dbReference>
<dbReference type="ExpressionAtlas" id="X2JK43">
    <property type="expression patterns" value="baseline and differential"/>
</dbReference>
<dbReference type="Gene3D" id="3.40.630.10">
    <property type="entry name" value="Zn peptidases"/>
    <property type="match status" value="1"/>
</dbReference>
<keyword evidence="8" id="KW-0482">Metalloprotease</keyword>
<dbReference type="GO" id="GO:0008270">
    <property type="term" value="F:zinc ion binding"/>
    <property type="evidence" value="ECO:0007669"/>
    <property type="project" value="InterPro"/>
</dbReference>
<dbReference type="FunFam" id="2.60.40.3120:FF:000001">
    <property type="entry name" value="cytosolic carboxypeptidase 1 isoform X1"/>
    <property type="match status" value="1"/>
</dbReference>
<feature type="region of interest" description="Disordered" evidence="10">
    <location>
        <begin position="1063"/>
        <end position="1176"/>
    </location>
</feature>
<evidence type="ECO:0000256" key="7">
    <source>
        <dbReference type="ARBA" id="ARBA00022833"/>
    </source>
</evidence>
<dbReference type="AGR" id="FB:FBgn0265726"/>
<dbReference type="CTD" id="32329"/>
<feature type="compositionally biased region" description="Low complexity" evidence="10">
    <location>
        <begin position="527"/>
        <end position="538"/>
    </location>
</feature>
<evidence type="ECO:0000256" key="10">
    <source>
        <dbReference type="SAM" id="MobiDB-lite"/>
    </source>
</evidence>
<dbReference type="PANTHER" id="PTHR12756:SF45">
    <property type="entry name" value="CYTOSOLIC CARBOXYPEPTIDASE NNA1"/>
    <property type="match status" value="1"/>
</dbReference>
<feature type="compositionally biased region" description="Basic residues" evidence="10">
    <location>
        <begin position="366"/>
        <end position="379"/>
    </location>
</feature>
<dbReference type="DNASU" id="32329"/>
<evidence type="ECO:0000313" key="13">
    <source>
        <dbReference type="FlyBase" id="FBgn0265726"/>
    </source>
</evidence>
<keyword evidence="6 12" id="KW-0378">Hydrolase</keyword>
<reference evidence="12 14" key="5">
    <citation type="journal article" date="2002" name="Genome Biol.">
        <title>Heterochromatic sequences in a Drosophila whole-genome shotgun assembly.</title>
        <authorList>
            <person name="Hoskins R.A."/>
            <person name="Smith C.D."/>
            <person name="Carlson J.W."/>
            <person name="Carvalho A.B."/>
            <person name="Halpern A."/>
            <person name="Kaminker J.S."/>
            <person name="Kennedy C."/>
            <person name="Mungall C.J."/>
            <person name="Sullivan B.A."/>
            <person name="Sutton G.G."/>
            <person name="Yasuhara J.C."/>
            <person name="Wakimoto B.T."/>
            <person name="Myers E.W."/>
            <person name="Celniker S.E."/>
            <person name="Rubin G.M."/>
            <person name="Karpen G.H."/>
        </authorList>
    </citation>
    <scope>NUCLEOTIDE SEQUENCE [LARGE SCALE GENOMIC DNA]</scope>
    <source>
        <strain evidence="14">Berkeley</strain>
    </source>
</reference>
<feature type="region of interest" description="Disordered" evidence="10">
    <location>
        <begin position="1202"/>
        <end position="1231"/>
    </location>
</feature>
<feature type="region of interest" description="Disordered" evidence="10">
    <location>
        <begin position="511"/>
        <end position="539"/>
    </location>
</feature>
<evidence type="ECO:0000256" key="5">
    <source>
        <dbReference type="ARBA" id="ARBA00022723"/>
    </source>
</evidence>
<name>X2JK43_DROME</name>
<keyword evidence="5" id="KW-0479">Metal-binding</keyword>
<feature type="compositionally biased region" description="Basic residues" evidence="10">
    <location>
        <begin position="1120"/>
        <end position="1133"/>
    </location>
</feature>
<dbReference type="Pfam" id="PF00246">
    <property type="entry name" value="Peptidase_M14"/>
    <property type="match status" value="1"/>
</dbReference>
<keyword evidence="7" id="KW-0862">Zinc</keyword>
<feature type="region of interest" description="Disordered" evidence="10">
    <location>
        <begin position="432"/>
        <end position="462"/>
    </location>
</feature>
<dbReference type="InterPro" id="IPR040626">
    <property type="entry name" value="Pepdidase_M14_N"/>
</dbReference>
<feature type="active site" description="Proton donor/acceptor" evidence="9">
    <location>
        <position position="995"/>
    </location>
</feature>
<reference evidence="12 14" key="6">
    <citation type="journal article" date="2005" name="PLoS Comput. Biol.">
        <title>Combined evidence annotation of transposable elements in genome sequences.</title>
        <authorList>
            <person name="Quesneville H."/>
            <person name="Bergman C.M."/>
            <person name="Andrieu O."/>
            <person name="Autard D."/>
            <person name="Nouaud D."/>
            <person name="Ashburner M."/>
            <person name="Anxolabehere D."/>
        </authorList>
    </citation>
    <scope>NUCLEOTIDE SEQUENCE [LARGE SCALE GENOMIC DNA]</scope>
    <source>
        <strain evidence="14">Berkeley</strain>
    </source>
</reference>
<dbReference type="Bgee" id="FBgn0265726">
    <property type="expression patterns" value="Expressed in muscle cell in body wall and 191 other cell types or tissues"/>
</dbReference>
<accession>X2JK43</accession>
<proteinExistence type="inferred from homology"/>
<feature type="region of interest" description="Disordered" evidence="10">
    <location>
        <begin position="362"/>
        <end position="414"/>
    </location>
</feature>
<feature type="region of interest" description="Disordered" evidence="10">
    <location>
        <begin position="1375"/>
        <end position="1412"/>
    </location>
</feature>
<protein>
    <submittedName>
        <fullName evidence="12">Nna1 carboxypeptidase, isoform J</fullName>
        <ecNumber evidence="12">3.4.17.-</ecNumber>
    </submittedName>
</protein>
<dbReference type="PANTHER" id="PTHR12756">
    <property type="entry name" value="CYTOSOLIC CARBOXYPEPTIDASE"/>
    <property type="match status" value="1"/>
</dbReference>
<dbReference type="BioGRID-ORCS" id="32329">
    <property type="hits" value="0 hits in 3 CRISPR screens"/>
</dbReference>
<feature type="region of interest" description="Disordered" evidence="10">
    <location>
        <begin position="143"/>
        <end position="197"/>
    </location>
</feature>
<dbReference type="InterPro" id="IPR000834">
    <property type="entry name" value="Peptidase_M14"/>
</dbReference>
<reference evidence="12 14" key="1">
    <citation type="journal article" date="2000" name="Science">
        <title>The genome sequence of Drosophila melanogaster.</title>
        <authorList>
            <person name="Adams M.D."/>
            <person name="Celniker S.E."/>
            <person name="Holt R.A."/>
            <person name="Evans C.A."/>
            <person name="Gocayne J.D."/>
            <person name="Amanatides P.G."/>
            <person name="Scherer S.E."/>
            <person name="Li P.W."/>
            <person name="Hoskins R.A."/>
            <person name="Galle R.F."/>
            <person name="George R.A."/>
            <person name="Lewis S.E."/>
            <person name="Richards S."/>
            <person name="Ashburner M."/>
            <person name="Henderson S.N."/>
            <person name="Sutton G.G."/>
            <person name="Wortman J.R."/>
            <person name="Yandell M.D."/>
            <person name="Zhang Q."/>
            <person name="Chen L.X."/>
            <person name="Brandon R.C."/>
            <person name="Rogers Y.H."/>
            <person name="Blazej R.G."/>
            <person name="Champe M."/>
            <person name="Pfeiffer B.D."/>
            <person name="Wan K.H."/>
            <person name="Doyle C."/>
            <person name="Baxter E.G."/>
            <person name="Helt G."/>
            <person name="Nelson C.R."/>
            <person name="Gabor G.L."/>
            <person name="Abril J.F."/>
            <person name="Agbayani A."/>
            <person name="An H.J."/>
            <person name="Andrews-Pfannkoch C."/>
            <person name="Baldwin D."/>
            <person name="Ballew R.M."/>
            <person name="Basu A."/>
            <person name="Baxendale J."/>
            <person name="Bayraktaroglu L."/>
            <person name="Beasley E.M."/>
            <person name="Beeson K.Y."/>
            <person name="Benos P.V."/>
            <person name="Berman B.P."/>
            <person name="Bhandari D."/>
            <person name="Bolshakov S."/>
            <person name="Borkova D."/>
            <person name="Botchan M.R."/>
            <person name="Bouck J."/>
            <person name="Brokstein P."/>
            <person name="Brottier P."/>
            <person name="Burtis K.C."/>
            <person name="Busam D.A."/>
            <person name="Butler H."/>
            <person name="Cadieu E."/>
            <person name="Center A."/>
            <person name="Chandra I."/>
            <person name="Cherry J.M."/>
            <person name="Cawley S."/>
            <person name="Dahlke C."/>
            <person name="Davenport L.B."/>
            <person name="Davies P."/>
            <person name="de Pablos B."/>
            <person name="Delcher A."/>
            <person name="Deng Z."/>
            <person name="Mays A.D."/>
            <person name="Dew I."/>
            <person name="Dietz S.M."/>
            <person name="Dodson K."/>
            <person name="Doup L.E."/>
            <person name="Downes M."/>
            <person name="Dugan-Rocha S."/>
            <person name="Dunkov B.C."/>
            <person name="Dunn P."/>
            <person name="Durbin K.J."/>
            <person name="Evangelista C.C."/>
            <person name="Ferraz C."/>
            <person name="Ferriera S."/>
            <person name="Fleischmann W."/>
            <person name="Fosler C."/>
            <person name="Gabrielian A.E."/>
            <person name="Garg N.S."/>
            <person name="Gelbart W.M."/>
            <person name="Glasser K."/>
            <person name="Glodek A."/>
            <person name="Gong F."/>
            <person name="Gorrell J.H."/>
            <person name="Gu Z."/>
            <person name="Guan P."/>
            <person name="Harris M."/>
            <person name="Harris N.L."/>
            <person name="Harvey D."/>
            <person name="Heiman T.J."/>
            <person name="Hernandez J.R."/>
            <person name="Houck J."/>
            <person name="Hostin D."/>
            <person name="Houston K.A."/>
            <person name="Howland T.J."/>
            <person name="Wei M.H."/>
            <person name="Ibegwam C."/>
            <person name="Jalali M."/>
            <person name="Kalush F."/>
            <person name="Karpen G.H."/>
            <person name="Ke Z."/>
            <person name="Kennison J.A."/>
            <person name="Ketchum K.A."/>
            <person name="Kimmel B.E."/>
            <person name="Kodira C.D."/>
            <person name="Kraft C."/>
            <person name="Kravitz S."/>
            <person name="Kulp D."/>
            <person name="Lai Z."/>
            <person name="Lasko P."/>
            <person name="Lei Y."/>
            <person name="Levitsky A.A."/>
            <person name="Li J."/>
            <person name="Li Z."/>
            <person name="Liang Y."/>
            <person name="Lin X."/>
            <person name="Liu X."/>
            <person name="Mattei B."/>
            <person name="McIntosh T.C."/>
            <person name="McLeod M.P."/>
            <person name="McPherson D."/>
            <person name="Merkulov G."/>
            <person name="Milshina N.V."/>
            <person name="Mobarry C."/>
            <person name="Morris J."/>
            <person name="Moshrefi A."/>
            <person name="Mount S.M."/>
            <person name="Moy M."/>
            <person name="Murphy B."/>
            <person name="Murphy L."/>
            <person name="Muzny D.M."/>
            <person name="Nelson D.L."/>
            <person name="Nelson D.R."/>
            <person name="Nelson K.A."/>
            <person name="Nixon K."/>
            <person name="Nusskern D.R."/>
            <person name="Pacleb J.M."/>
            <person name="Palazzolo M."/>
            <person name="Pittman G.S."/>
            <person name="Pan S."/>
            <person name="Pollard J."/>
            <person name="Puri V."/>
            <person name="Reese M.G."/>
            <person name="Reinert K."/>
            <person name="Remington K."/>
            <person name="Saunders R.D."/>
            <person name="Scheeler F."/>
            <person name="Shen H."/>
            <person name="Shue B.C."/>
            <person name="Siden-Kiamos I."/>
            <person name="Simpson M."/>
            <person name="Skupski M.P."/>
            <person name="Smith T."/>
            <person name="Spier E."/>
            <person name="Spradling A.C."/>
            <person name="Stapleton M."/>
            <person name="Strong R."/>
            <person name="Sun E."/>
            <person name="Svirskas R."/>
            <person name="Tector C."/>
            <person name="Turner R."/>
            <person name="Venter E."/>
            <person name="Wang A.H."/>
            <person name="Wang X."/>
            <person name="Wang Z.Y."/>
            <person name="Wassarman D.A."/>
            <person name="Weinstock G.M."/>
            <person name="Weissenbach J."/>
            <person name="Williams S.M."/>
            <person name="WoodageT"/>
            <person name="Worley K.C."/>
            <person name="Wu D."/>
            <person name="Yang S."/>
            <person name="Yao Q.A."/>
            <person name="Ye J."/>
            <person name="Yeh R.F."/>
            <person name="Zaveri J.S."/>
            <person name="Zhan M."/>
            <person name="Zhang G."/>
            <person name="Zhao Q."/>
            <person name="Zheng L."/>
            <person name="Zheng X.H."/>
            <person name="Zhong F.N."/>
            <person name="Zhong W."/>
            <person name="Zhou X."/>
            <person name="Zhu S."/>
            <person name="Zhu X."/>
            <person name="Smith H.O."/>
            <person name="Gibbs R.A."/>
            <person name="Myers E.W."/>
            <person name="Rubin G.M."/>
            <person name="Venter J.C."/>
        </authorList>
    </citation>
    <scope>NUCLEOTIDE SEQUENCE [LARGE SCALE GENOMIC DNA]</scope>
    <source>
        <strain evidence="14">Berkeley</strain>
    </source>
</reference>